<reference evidence="7" key="1">
    <citation type="submission" date="2017-09" db="EMBL/GenBank/DDBJ databases">
        <title>Depth-based differentiation of microbial function through sediment-hosted aquifers and enrichment of novel symbionts in the deep terrestrial subsurface.</title>
        <authorList>
            <person name="Probst A.J."/>
            <person name="Ladd B."/>
            <person name="Jarett J.K."/>
            <person name="Geller-Mcgrath D.E."/>
            <person name="Sieber C.M.K."/>
            <person name="Emerson J.B."/>
            <person name="Anantharaman K."/>
            <person name="Thomas B.C."/>
            <person name="Malmstrom R."/>
            <person name="Stieglmeier M."/>
            <person name="Klingl A."/>
            <person name="Woyke T."/>
            <person name="Ryan C.M."/>
            <person name="Banfield J.F."/>
        </authorList>
    </citation>
    <scope>NUCLEOTIDE SEQUENCE [LARGE SCALE GENOMIC DNA]</scope>
</reference>
<dbReference type="PANTHER" id="PTHR30244:SF36">
    <property type="entry name" value="3-OXO-GLUCOSE-6-PHOSPHATE:GLUTAMATE AMINOTRANSFERASE"/>
    <property type="match status" value="1"/>
</dbReference>
<gene>
    <name evidence="6" type="ORF">COX89_00505</name>
</gene>
<dbReference type="Gene3D" id="3.40.640.10">
    <property type="entry name" value="Type I PLP-dependent aspartate aminotransferase-like (Major domain)"/>
    <property type="match status" value="1"/>
</dbReference>
<dbReference type="PANTHER" id="PTHR30244">
    <property type="entry name" value="TRANSAMINASE"/>
    <property type="match status" value="1"/>
</dbReference>
<dbReference type="SUPFAM" id="SSF53383">
    <property type="entry name" value="PLP-dependent transferases"/>
    <property type="match status" value="1"/>
</dbReference>
<dbReference type="EMBL" id="PFPC01000017">
    <property type="protein sequence ID" value="PIZ89632.1"/>
    <property type="molecule type" value="Genomic_DNA"/>
</dbReference>
<dbReference type="GO" id="GO:0008483">
    <property type="term" value="F:transaminase activity"/>
    <property type="evidence" value="ECO:0007669"/>
    <property type="project" value="TreeGrafter"/>
</dbReference>
<feature type="modified residue" description="N6-(pyridoxal phosphate)lysine" evidence="4">
    <location>
        <position position="189"/>
    </location>
</feature>
<dbReference type="PIRSF" id="PIRSF000390">
    <property type="entry name" value="PLP_StrS"/>
    <property type="match status" value="1"/>
</dbReference>
<protein>
    <recommendedName>
        <fullName evidence="8">DegT/DnrJ/EryC1/StrS family aminotransferase</fullName>
    </recommendedName>
</protein>
<organism evidence="6 7">
    <name type="scientific">Candidatus Nealsonbacteria bacterium CG_4_10_14_0_2_um_filter_37_10</name>
    <dbReference type="NCBI Taxonomy" id="1974679"/>
    <lineage>
        <taxon>Bacteria</taxon>
        <taxon>Candidatus Nealsoniibacteriota</taxon>
    </lineage>
</organism>
<evidence type="ECO:0000256" key="4">
    <source>
        <dbReference type="PIRSR" id="PIRSR000390-2"/>
    </source>
</evidence>
<feature type="active site" description="Proton acceptor" evidence="3">
    <location>
        <position position="189"/>
    </location>
</feature>
<dbReference type="AlphaFoldDB" id="A0A2M7V087"/>
<dbReference type="CDD" id="cd00616">
    <property type="entry name" value="AHBA_syn"/>
    <property type="match status" value="1"/>
</dbReference>
<sequence length="377" mass="42841">MKYKVDFINSSYRRYYKRHKKEILKAIDKCFSLGNFVLRKDVLEFERKLAKFVGVKYAVGVNSGTDALKLSYKVLGCGPGDEVITVGHTFISSIEEIVHLGAKPILIDVRDDGLMDVSQIEKAITKKTVGIVPVHLSGKVCDMDEIMRIAKKYKLWVVEDACQALGAYWGDRKAGSLGDTGCFSFLSPKTLGGAGDGGGIVTDDRKLYEKLLLMRNHWNITQGALHGVQPKAPKIMGWGYNSRLDNIQAAVLNVKFKYYPAMLRRRREIGMMYNKGLKNLPCVLPTQQPKQIYQEYIIKVKDMWKLKKYMDKKGVELLIRDTIPNHKLKGLGMEYFNLPVTERIAGESVRLPIYPELTDKEVKYIISCVKKFYNHDA</sequence>
<evidence type="ECO:0000256" key="2">
    <source>
        <dbReference type="ARBA" id="ARBA00037999"/>
    </source>
</evidence>
<dbReference type="Gene3D" id="3.90.1150.10">
    <property type="entry name" value="Aspartate Aminotransferase, domain 1"/>
    <property type="match status" value="1"/>
</dbReference>
<evidence type="ECO:0000313" key="7">
    <source>
        <dbReference type="Proteomes" id="UP000231538"/>
    </source>
</evidence>
<comment type="similarity">
    <text evidence="2 5">Belongs to the DegT/DnrJ/EryC1 family.</text>
</comment>
<evidence type="ECO:0000256" key="1">
    <source>
        <dbReference type="ARBA" id="ARBA00022898"/>
    </source>
</evidence>
<keyword evidence="1 4" id="KW-0663">Pyridoxal phosphate</keyword>
<dbReference type="InterPro" id="IPR015422">
    <property type="entry name" value="PyrdxlP-dep_Trfase_small"/>
</dbReference>
<evidence type="ECO:0000313" key="6">
    <source>
        <dbReference type="EMBL" id="PIZ89632.1"/>
    </source>
</evidence>
<dbReference type="InterPro" id="IPR015421">
    <property type="entry name" value="PyrdxlP-dep_Trfase_major"/>
</dbReference>
<dbReference type="Proteomes" id="UP000231538">
    <property type="component" value="Unassembled WGS sequence"/>
</dbReference>
<dbReference type="GO" id="GO:0030170">
    <property type="term" value="F:pyridoxal phosphate binding"/>
    <property type="evidence" value="ECO:0007669"/>
    <property type="project" value="TreeGrafter"/>
</dbReference>
<name>A0A2M7V087_9BACT</name>
<dbReference type="InterPro" id="IPR000653">
    <property type="entry name" value="DegT/StrS_aminotransferase"/>
</dbReference>
<proteinExistence type="inferred from homology"/>
<accession>A0A2M7V087</accession>
<dbReference type="GO" id="GO:0000271">
    <property type="term" value="P:polysaccharide biosynthetic process"/>
    <property type="evidence" value="ECO:0007669"/>
    <property type="project" value="TreeGrafter"/>
</dbReference>
<evidence type="ECO:0008006" key="8">
    <source>
        <dbReference type="Google" id="ProtNLM"/>
    </source>
</evidence>
<evidence type="ECO:0000256" key="5">
    <source>
        <dbReference type="RuleBase" id="RU004508"/>
    </source>
</evidence>
<dbReference type="InterPro" id="IPR015424">
    <property type="entry name" value="PyrdxlP-dep_Trfase"/>
</dbReference>
<dbReference type="Pfam" id="PF01041">
    <property type="entry name" value="DegT_DnrJ_EryC1"/>
    <property type="match status" value="1"/>
</dbReference>
<comment type="caution">
    <text evidence="6">The sequence shown here is derived from an EMBL/GenBank/DDBJ whole genome shotgun (WGS) entry which is preliminary data.</text>
</comment>
<evidence type="ECO:0000256" key="3">
    <source>
        <dbReference type="PIRSR" id="PIRSR000390-1"/>
    </source>
</evidence>